<comment type="caution">
    <text evidence="2">The sequence shown here is derived from an EMBL/GenBank/DDBJ whole genome shotgun (WGS) entry which is preliminary data.</text>
</comment>
<keyword evidence="1" id="KW-0472">Membrane</keyword>
<organism evidence="2 3">
    <name type="scientific">Demequina lutea</name>
    <dbReference type="NCBI Taxonomy" id="431489"/>
    <lineage>
        <taxon>Bacteria</taxon>
        <taxon>Bacillati</taxon>
        <taxon>Actinomycetota</taxon>
        <taxon>Actinomycetes</taxon>
        <taxon>Micrococcales</taxon>
        <taxon>Demequinaceae</taxon>
        <taxon>Demequina</taxon>
    </lineage>
</organism>
<feature type="transmembrane region" description="Helical" evidence="1">
    <location>
        <begin position="51"/>
        <end position="81"/>
    </location>
</feature>
<proteinExistence type="predicted"/>
<name>A0A7Y9Z9S5_9MICO</name>
<dbReference type="RefSeq" id="WP_179397813.1">
    <property type="nucleotide sequence ID" value="NZ_JACBZO010000001.1"/>
</dbReference>
<evidence type="ECO:0000313" key="2">
    <source>
        <dbReference type="EMBL" id="NYI41412.1"/>
    </source>
</evidence>
<keyword evidence="3" id="KW-1185">Reference proteome</keyword>
<gene>
    <name evidence="2" type="ORF">BKA03_001531</name>
</gene>
<reference evidence="2 3" key="1">
    <citation type="submission" date="2020-07" db="EMBL/GenBank/DDBJ databases">
        <title>Sequencing the genomes of 1000 actinobacteria strains.</title>
        <authorList>
            <person name="Klenk H.-P."/>
        </authorList>
    </citation>
    <scope>NUCLEOTIDE SEQUENCE [LARGE SCALE GENOMIC DNA]</scope>
    <source>
        <strain evidence="2 3">DSM 19970</strain>
    </source>
</reference>
<protein>
    <submittedName>
        <fullName evidence="2">Nitrate reductase NapE component</fullName>
    </submittedName>
</protein>
<sequence>MIVESLYSGAVAFVVWLANLLPNVSVAALDPTSIAQYVTYLTGGFGPLAGWAPMALAFACLGVLMAVEGAVTVWGFAVWIYHQFWGAS</sequence>
<evidence type="ECO:0000256" key="1">
    <source>
        <dbReference type="SAM" id="Phobius"/>
    </source>
</evidence>
<dbReference type="AlphaFoldDB" id="A0A7Y9Z9S5"/>
<dbReference type="EMBL" id="JACBZO010000001">
    <property type="protein sequence ID" value="NYI41412.1"/>
    <property type="molecule type" value="Genomic_DNA"/>
</dbReference>
<keyword evidence="1" id="KW-1133">Transmembrane helix</keyword>
<accession>A0A7Y9Z9S5</accession>
<evidence type="ECO:0000313" key="3">
    <source>
        <dbReference type="Proteomes" id="UP000547973"/>
    </source>
</evidence>
<dbReference type="Proteomes" id="UP000547973">
    <property type="component" value="Unassembled WGS sequence"/>
</dbReference>
<keyword evidence="1" id="KW-0812">Transmembrane</keyword>